<reference evidence="2 3" key="1">
    <citation type="submission" date="2021-12" db="EMBL/GenBank/DDBJ databases">
        <title>Genome sequencing of bacteria with rrn-lacking chromosome and rrn-plasmid.</title>
        <authorList>
            <person name="Anda M."/>
            <person name="Iwasaki W."/>
        </authorList>
    </citation>
    <scope>NUCLEOTIDE SEQUENCE [LARGE SCALE GENOMIC DNA]</scope>
    <source>
        <strain evidence="2 3">NBRC 15940</strain>
    </source>
</reference>
<proteinExistence type="predicted"/>
<gene>
    <name evidence="2" type="ORF">PEDI_34380</name>
</gene>
<protein>
    <submittedName>
        <fullName evidence="2">Uncharacterized protein</fullName>
    </submittedName>
</protein>
<keyword evidence="1" id="KW-0472">Membrane</keyword>
<evidence type="ECO:0000313" key="2">
    <source>
        <dbReference type="EMBL" id="GJM62886.1"/>
    </source>
</evidence>
<accession>A0AAN4VZG0</accession>
<feature type="transmembrane region" description="Helical" evidence="1">
    <location>
        <begin position="12"/>
        <end position="30"/>
    </location>
</feature>
<organism evidence="2 3">
    <name type="scientific">Persicobacter diffluens</name>
    <dbReference type="NCBI Taxonomy" id="981"/>
    <lineage>
        <taxon>Bacteria</taxon>
        <taxon>Pseudomonadati</taxon>
        <taxon>Bacteroidota</taxon>
        <taxon>Cytophagia</taxon>
        <taxon>Cytophagales</taxon>
        <taxon>Persicobacteraceae</taxon>
        <taxon>Persicobacter</taxon>
    </lineage>
</organism>
<feature type="transmembrane region" description="Helical" evidence="1">
    <location>
        <begin position="36"/>
        <end position="53"/>
    </location>
</feature>
<dbReference type="Proteomes" id="UP001310022">
    <property type="component" value="Unassembled WGS sequence"/>
</dbReference>
<evidence type="ECO:0000313" key="3">
    <source>
        <dbReference type="Proteomes" id="UP001310022"/>
    </source>
</evidence>
<evidence type="ECO:0000256" key="1">
    <source>
        <dbReference type="SAM" id="Phobius"/>
    </source>
</evidence>
<keyword evidence="1" id="KW-0812">Transmembrane</keyword>
<keyword evidence="1" id="KW-1133">Transmembrane helix</keyword>
<comment type="caution">
    <text evidence="2">The sequence shown here is derived from an EMBL/GenBank/DDBJ whole genome shotgun (WGS) entry which is preliminary data.</text>
</comment>
<keyword evidence="3" id="KW-1185">Reference proteome</keyword>
<dbReference type="EMBL" id="BQKE01000002">
    <property type="protein sequence ID" value="GJM62886.1"/>
    <property type="molecule type" value="Genomic_DNA"/>
</dbReference>
<dbReference type="AlphaFoldDB" id="A0AAN4VZG0"/>
<name>A0AAN4VZG0_9BACT</name>
<sequence length="62" mass="7274">MTDLVENNVIRIAVSFSHIIGGLLGIYMIFAEFIYLAQLAGLHLIYFFFRYYSILSLHCWRV</sequence>